<protein>
    <submittedName>
        <fullName evidence="2">Uncharacterized protein</fullName>
    </submittedName>
</protein>
<accession>B1KR15</accession>
<dbReference type="AlphaFoldDB" id="B1KR15"/>
<reference evidence="2 3" key="1">
    <citation type="submission" date="2008-02" db="EMBL/GenBank/DDBJ databases">
        <title>Complete sequence of Shewanella woodyi ATCC 51908.</title>
        <authorList>
            <consortium name="US DOE Joint Genome Institute"/>
            <person name="Copeland A."/>
            <person name="Lucas S."/>
            <person name="Lapidus A."/>
            <person name="Glavina del Rio T."/>
            <person name="Dalin E."/>
            <person name="Tice H."/>
            <person name="Bruce D."/>
            <person name="Goodwin L."/>
            <person name="Pitluck S."/>
            <person name="Sims D."/>
            <person name="Brettin T."/>
            <person name="Detter J.C."/>
            <person name="Han C."/>
            <person name="Kuske C.R."/>
            <person name="Schmutz J."/>
            <person name="Larimer F."/>
            <person name="Land M."/>
            <person name="Hauser L."/>
            <person name="Kyrpides N."/>
            <person name="Lykidis A."/>
            <person name="Zhao J.-S."/>
            <person name="Richardson P."/>
        </authorList>
    </citation>
    <scope>NUCLEOTIDE SEQUENCE [LARGE SCALE GENOMIC DNA]</scope>
    <source>
        <strain evidence="3">ATCC 51908 / MS32</strain>
    </source>
</reference>
<dbReference type="RefSeq" id="WP_012323180.1">
    <property type="nucleotide sequence ID" value="NC_010506.1"/>
</dbReference>
<dbReference type="HOGENOM" id="CLU_1407904_0_0_6"/>
<organism evidence="2 3">
    <name type="scientific">Shewanella woodyi (strain ATCC 51908 / MS32)</name>
    <dbReference type="NCBI Taxonomy" id="392500"/>
    <lineage>
        <taxon>Bacteria</taxon>
        <taxon>Pseudomonadati</taxon>
        <taxon>Pseudomonadota</taxon>
        <taxon>Gammaproteobacteria</taxon>
        <taxon>Alteromonadales</taxon>
        <taxon>Shewanellaceae</taxon>
        <taxon>Shewanella</taxon>
    </lineage>
</organism>
<evidence type="ECO:0000256" key="1">
    <source>
        <dbReference type="SAM" id="Phobius"/>
    </source>
</evidence>
<evidence type="ECO:0000313" key="2">
    <source>
        <dbReference type="EMBL" id="ACA84832.1"/>
    </source>
</evidence>
<gene>
    <name evidence="2" type="ordered locus">Swoo_0536</name>
</gene>
<dbReference type="EMBL" id="CP000961">
    <property type="protein sequence ID" value="ACA84832.1"/>
    <property type="molecule type" value="Genomic_DNA"/>
</dbReference>
<keyword evidence="1" id="KW-1133">Transmembrane helix</keyword>
<proteinExistence type="predicted"/>
<keyword evidence="3" id="KW-1185">Reference proteome</keyword>
<feature type="transmembrane region" description="Helical" evidence="1">
    <location>
        <begin position="6"/>
        <end position="26"/>
    </location>
</feature>
<dbReference type="Proteomes" id="UP000002168">
    <property type="component" value="Chromosome"/>
</dbReference>
<evidence type="ECO:0000313" key="3">
    <source>
        <dbReference type="Proteomes" id="UP000002168"/>
    </source>
</evidence>
<dbReference type="KEGG" id="swd:Swoo_0536"/>
<sequence>MDGVIKLIISFLGGGVIAGLISWARIARSERENRKTEHIKAQVNNLYGPLYFFTSQNVQLLELNRNLMSAYNDEYVDQNWALAPETQKSINEETSTTIDIANTYVKNIIANNQKIVELLQNNSEYIDPEDNDVFHKVVIDNIRDMVEKEESGKLRTPFMVYKSVGDIFFVRQEFNELVINKFLSKNNELKKYH</sequence>
<keyword evidence="1" id="KW-0472">Membrane</keyword>
<keyword evidence="1" id="KW-0812">Transmembrane</keyword>
<name>B1KR15_SHEWM</name>